<dbReference type="SUPFAM" id="SSF51569">
    <property type="entry name" value="Aldolase"/>
    <property type="match status" value="1"/>
</dbReference>
<feature type="domain" description="Pyruvate carboxyltransferase" evidence="8">
    <location>
        <begin position="5"/>
        <end position="256"/>
    </location>
</feature>
<comment type="catalytic activity">
    <reaction evidence="6">
        <text>(S)-4-hydroxy-2-oxopentanoate = acetaldehyde + pyruvate</text>
        <dbReference type="Rhea" id="RHEA:22624"/>
        <dbReference type="ChEBI" id="CHEBI:15343"/>
        <dbReference type="ChEBI" id="CHEBI:15361"/>
        <dbReference type="ChEBI" id="CHEBI:73143"/>
        <dbReference type="EC" id="4.1.3.39"/>
    </reaction>
</comment>
<feature type="active site" description="Proton acceptor" evidence="6">
    <location>
        <position position="17"/>
    </location>
</feature>
<evidence type="ECO:0000256" key="4">
    <source>
        <dbReference type="ARBA" id="ARBA00023211"/>
    </source>
</evidence>
<evidence type="ECO:0000256" key="3">
    <source>
        <dbReference type="ARBA" id="ARBA00022797"/>
    </source>
</evidence>
<keyword evidence="4 6" id="KW-0464">Manganese</keyword>
<dbReference type="Pfam" id="PF00682">
    <property type="entry name" value="HMGL-like"/>
    <property type="match status" value="1"/>
</dbReference>
<keyword evidence="10" id="KW-1185">Reference proteome</keyword>
<evidence type="ECO:0000259" key="8">
    <source>
        <dbReference type="PROSITE" id="PS50991"/>
    </source>
</evidence>
<dbReference type="Proteomes" id="UP000606600">
    <property type="component" value="Unassembled WGS sequence"/>
</dbReference>
<evidence type="ECO:0000256" key="2">
    <source>
        <dbReference type="ARBA" id="ARBA00022723"/>
    </source>
</evidence>
<dbReference type="Gene3D" id="3.20.20.70">
    <property type="entry name" value="Aldolase class I"/>
    <property type="match status" value="1"/>
</dbReference>
<gene>
    <name evidence="9" type="primary">dmpG</name>
    <name evidence="9" type="ORF">IDJ77_11055</name>
</gene>
<keyword evidence="5 6" id="KW-0456">Lyase</keyword>
<dbReference type="PANTHER" id="PTHR10277">
    <property type="entry name" value="HOMOCITRATE SYNTHASE-RELATED"/>
    <property type="match status" value="1"/>
</dbReference>
<keyword evidence="2 6" id="KW-0479">Metal-binding</keyword>
<evidence type="ECO:0000313" key="10">
    <source>
        <dbReference type="Proteomes" id="UP000606600"/>
    </source>
</evidence>
<dbReference type="EMBL" id="JACWMY010000005">
    <property type="protein sequence ID" value="MBD1364347.1"/>
    <property type="molecule type" value="Genomic_DNA"/>
</dbReference>
<dbReference type="InterPro" id="IPR050073">
    <property type="entry name" value="2-IPM_HCS-like"/>
</dbReference>
<feature type="binding site" evidence="6">
    <location>
        <position position="14"/>
    </location>
    <ligand>
        <name>Mn(2+)</name>
        <dbReference type="ChEBI" id="CHEBI:29035"/>
    </ligand>
</feature>
<dbReference type="HAMAP" id="MF_01656">
    <property type="entry name" value="HOA"/>
    <property type="match status" value="1"/>
</dbReference>
<feature type="binding site" evidence="6">
    <location>
        <position position="168"/>
    </location>
    <ligand>
        <name>substrate</name>
    </ligand>
</feature>
<reference evidence="9 10" key="1">
    <citation type="submission" date="2020-09" db="EMBL/GenBank/DDBJ databases">
        <title>Novel species of Mucilaginibacter isolated from a glacier on the Tibetan Plateau.</title>
        <authorList>
            <person name="Liu Q."/>
            <person name="Xin Y.-H."/>
        </authorList>
    </citation>
    <scope>NUCLEOTIDE SEQUENCE [LARGE SCALE GENOMIC DNA]</scope>
    <source>
        <strain evidence="9 10">ZT4R22</strain>
    </source>
</reference>
<dbReference type="SUPFAM" id="SSF89000">
    <property type="entry name" value="post-HMGL domain-like"/>
    <property type="match status" value="1"/>
</dbReference>
<feature type="binding site" evidence="6">
    <location>
        <begin position="13"/>
        <end position="14"/>
    </location>
    <ligand>
        <name>substrate</name>
    </ligand>
</feature>
<feature type="binding site" evidence="6">
    <location>
        <position position="195"/>
    </location>
    <ligand>
        <name>substrate</name>
    </ligand>
</feature>
<keyword evidence="3 6" id="KW-0058">Aromatic hydrocarbons catabolism</keyword>
<evidence type="ECO:0000256" key="1">
    <source>
        <dbReference type="ARBA" id="ARBA00008944"/>
    </source>
</evidence>
<evidence type="ECO:0000256" key="6">
    <source>
        <dbReference type="HAMAP-Rule" id="MF_01656"/>
    </source>
</evidence>
<dbReference type="InterPro" id="IPR017629">
    <property type="entry name" value="4OH_2_O-val_aldolase"/>
</dbReference>
<name>A0ABR7WPW8_9SPHI</name>
<dbReference type="InterPro" id="IPR013785">
    <property type="entry name" value="Aldolase_TIM"/>
</dbReference>
<feature type="site" description="Transition state stabilizer" evidence="6">
    <location>
        <position position="13"/>
    </location>
</feature>
<sequence>MKQHILISDPTLRDGNHAVSHQLSAKQVAAYCEAANNAGVPIVEVGHGNGLGASSLQVGESLESDEVLLTTARKHLSKSKLGIHVIPGFATIQRDLRMAIEWGVDVIRVASHCTEADITQRHIGYSREKGKETYGVLMMTHMASPELLVEEAQKMELYGAEGIIIMDSAGAYLPSDVSGRITALVDGLAIPVGFHGHNNLGMGIANSIAAIEAGATMLDGTARGFGAGAGNAQLEVLIAVLEKMGYSTGVNLYKILDAADIAEREIMPTVPVIKSESVVSGLAGVFSGFSKHVNRISKEYNVDQRDVYFELGRRKVVAGQEDLIIEVVLDIVKRREK</sequence>
<dbReference type="PROSITE" id="PS50991">
    <property type="entry name" value="PYR_CT"/>
    <property type="match status" value="1"/>
</dbReference>
<proteinExistence type="inferred from homology"/>
<evidence type="ECO:0000256" key="7">
    <source>
        <dbReference type="NCBIfam" id="TIGR03217"/>
    </source>
</evidence>
<dbReference type="CDD" id="cd07943">
    <property type="entry name" value="DRE_TIM_HOA"/>
    <property type="match status" value="1"/>
</dbReference>
<dbReference type="Gene3D" id="1.10.8.60">
    <property type="match status" value="1"/>
</dbReference>
<evidence type="ECO:0000256" key="5">
    <source>
        <dbReference type="ARBA" id="ARBA00023239"/>
    </source>
</evidence>
<dbReference type="InterPro" id="IPR012425">
    <property type="entry name" value="DmpG_comm"/>
</dbReference>
<feature type="binding site" evidence="6">
    <location>
        <position position="195"/>
    </location>
    <ligand>
        <name>Mn(2+)</name>
        <dbReference type="ChEBI" id="CHEBI:29035"/>
    </ligand>
</feature>
<dbReference type="EC" id="4.1.3.39" evidence="6 7"/>
<feature type="binding site" evidence="6">
    <location>
        <position position="197"/>
    </location>
    <ligand>
        <name>Mn(2+)</name>
        <dbReference type="ChEBI" id="CHEBI:29035"/>
    </ligand>
</feature>
<dbReference type="RefSeq" id="WP_191189012.1">
    <property type="nucleotide sequence ID" value="NZ_JACWMY010000005.1"/>
</dbReference>
<dbReference type="NCBIfam" id="NF006049">
    <property type="entry name" value="PRK08195.1"/>
    <property type="match status" value="1"/>
</dbReference>
<comment type="caution">
    <text evidence="6">Lacks conserved residue(s) required for the propagation of feature annotation.</text>
</comment>
<organism evidence="9 10">
    <name type="scientific">Mucilaginibacter pankratovii</name>
    <dbReference type="NCBI Taxonomy" id="2772110"/>
    <lineage>
        <taxon>Bacteria</taxon>
        <taxon>Pseudomonadati</taxon>
        <taxon>Bacteroidota</taxon>
        <taxon>Sphingobacteriia</taxon>
        <taxon>Sphingobacteriales</taxon>
        <taxon>Sphingobacteriaceae</taxon>
        <taxon>Mucilaginibacter</taxon>
    </lineage>
</organism>
<dbReference type="Pfam" id="PF07836">
    <property type="entry name" value="DmpG_comm"/>
    <property type="match status" value="1"/>
</dbReference>
<dbReference type="GO" id="GO:0008701">
    <property type="term" value="F:4-hydroxy-2-oxovalerate aldolase activity"/>
    <property type="evidence" value="ECO:0007669"/>
    <property type="project" value="UniProtKB-EC"/>
</dbReference>
<dbReference type="InterPro" id="IPR000891">
    <property type="entry name" value="PYR_CT"/>
</dbReference>
<comment type="similarity">
    <text evidence="1 6">Belongs to the 4-hydroxy-2-oxovalerate aldolase family.</text>
</comment>
<dbReference type="NCBIfam" id="TIGR03217">
    <property type="entry name" value="4OH_2_O_val_ald"/>
    <property type="match status" value="1"/>
</dbReference>
<dbReference type="InterPro" id="IPR035685">
    <property type="entry name" value="DRE_TIM_HOA"/>
</dbReference>
<protein>
    <recommendedName>
        <fullName evidence="6 7">4-hydroxy-2-oxovalerate aldolase</fullName>
        <shortName evidence="6">HOA</shortName>
        <ecNumber evidence="6 7">4.1.3.39</ecNumber>
    </recommendedName>
    <alternativeName>
        <fullName evidence="6">4-hydroxy-2-keto-pentanoic acid aldolase</fullName>
    </alternativeName>
    <alternativeName>
        <fullName evidence="6">4-hydroxy-2-oxopentanoate aldolase</fullName>
    </alternativeName>
</protein>
<evidence type="ECO:0000313" key="9">
    <source>
        <dbReference type="EMBL" id="MBD1364347.1"/>
    </source>
</evidence>
<comment type="caution">
    <text evidence="9">The sequence shown here is derived from an EMBL/GenBank/DDBJ whole genome shotgun (WGS) entry which is preliminary data.</text>
</comment>
<dbReference type="PANTHER" id="PTHR10277:SF9">
    <property type="entry name" value="2-ISOPROPYLMALATE SYNTHASE 1, CHLOROPLASTIC-RELATED"/>
    <property type="match status" value="1"/>
</dbReference>
<accession>A0ABR7WPW8</accession>